<evidence type="ECO:0000313" key="2">
    <source>
        <dbReference type="Proteomes" id="UP000635384"/>
    </source>
</evidence>
<comment type="caution">
    <text evidence="1">The sequence shown here is derived from an EMBL/GenBank/DDBJ whole genome shotgun (WGS) entry which is preliminary data.</text>
</comment>
<dbReference type="EMBL" id="JACXLC010000001">
    <property type="protein sequence ID" value="MBD2841094.1"/>
    <property type="molecule type" value="Genomic_DNA"/>
</dbReference>
<organism evidence="1 2">
    <name type="scientific">Erythrobacter rubeus</name>
    <dbReference type="NCBI Taxonomy" id="2760803"/>
    <lineage>
        <taxon>Bacteria</taxon>
        <taxon>Pseudomonadati</taxon>
        <taxon>Pseudomonadota</taxon>
        <taxon>Alphaproteobacteria</taxon>
        <taxon>Sphingomonadales</taxon>
        <taxon>Erythrobacteraceae</taxon>
        <taxon>Erythrobacter/Porphyrobacter group</taxon>
        <taxon>Erythrobacter</taxon>
    </lineage>
</organism>
<evidence type="ECO:0008006" key="3">
    <source>
        <dbReference type="Google" id="ProtNLM"/>
    </source>
</evidence>
<reference evidence="1 2" key="1">
    <citation type="submission" date="2020-09" db="EMBL/GenBank/DDBJ databases">
        <authorList>
            <person name="Yoon J.-W."/>
        </authorList>
    </citation>
    <scope>NUCLEOTIDE SEQUENCE [LARGE SCALE GENOMIC DNA]</scope>
    <source>
        <strain evidence="1 2">KMU-140</strain>
    </source>
</reference>
<protein>
    <recommendedName>
        <fullName evidence="3">Cupin domain-containing protein</fullName>
    </recommendedName>
</protein>
<sequence length="104" mass="11643">MGSSANHPHHRARRFDTPCTISVEQSSDHFHAHVELDGEVELQPGDKVRVHGEPITIPFGHSAVFERAATVTRAGPLERAITRLAAYFDLKELYEVSFNPGRIR</sequence>
<evidence type="ECO:0000313" key="1">
    <source>
        <dbReference type="EMBL" id="MBD2841094.1"/>
    </source>
</evidence>
<dbReference type="RefSeq" id="WP_190786668.1">
    <property type="nucleotide sequence ID" value="NZ_JACXLC010000001.1"/>
</dbReference>
<name>A0ABR8KMY9_9SPHN</name>
<gene>
    <name evidence="1" type="ORF">IB285_02360</name>
</gene>
<dbReference type="Proteomes" id="UP000635384">
    <property type="component" value="Unassembled WGS sequence"/>
</dbReference>
<keyword evidence="2" id="KW-1185">Reference proteome</keyword>
<accession>A0ABR8KMY9</accession>
<proteinExistence type="predicted"/>